<dbReference type="Proteomes" id="UP001237642">
    <property type="component" value="Unassembled WGS sequence"/>
</dbReference>
<feature type="region of interest" description="Disordered" evidence="2">
    <location>
        <begin position="356"/>
        <end position="452"/>
    </location>
</feature>
<dbReference type="Pfam" id="PF00855">
    <property type="entry name" value="PWWP"/>
    <property type="match status" value="1"/>
</dbReference>
<keyword evidence="6" id="KW-1185">Reference proteome</keyword>
<gene>
    <name evidence="5" type="ORF">POM88_008873</name>
</gene>
<evidence type="ECO:0000259" key="3">
    <source>
        <dbReference type="PROSITE" id="PS50812"/>
    </source>
</evidence>
<feature type="domain" description="CID" evidence="4">
    <location>
        <begin position="965"/>
        <end position="1106"/>
    </location>
</feature>
<evidence type="ECO:0000256" key="1">
    <source>
        <dbReference type="ARBA" id="ARBA00022664"/>
    </source>
</evidence>
<reference evidence="5" key="2">
    <citation type="submission" date="2023-05" db="EMBL/GenBank/DDBJ databases">
        <authorList>
            <person name="Schelkunov M.I."/>
        </authorList>
    </citation>
    <scope>NUCLEOTIDE SEQUENCE</scope>
    <source>
        <strain evidence="5">Hsosn_3</strain>
        <tissue evidence="5">Leaf</tissue>
    </source>
</reference>
<dbReference type="SUPFAM" id="SSF63748">
    <property type="entry name" value="Tudor/PWWP/MBT"/>
    <property type="match status" value="1"/>
</dbReference>
<dbReference type="PANTHER" id="PTHR12550:SF49">
    <property type="entry name" value="PROTEIN HUA2-LIKE 2-RELATED"/>
    <property type="match status" value="1"/>
</dbReference>
<feature type="region of interest" description="Disordered" evidence="2">
    <location>
        <begin position="1374"/>
        <end position="1528"/>
    </location>
</feature>
<feature type="compositionally biased region" description="Basic and acidic residues" evidence="2">
    <location>
        <begin position="443"/>
        <end position="452"/>
    </location>
</feature>
<accession>A0AAD8JAM7</accession>
<dbReference type="PROSITE" id="PS50812">
    <property type="entry name" value="PWWP"/>
    <property type="match status" value="1"/>
</dbReference>
<dbReference type="PANTHER" id="PTHR12550">
    <property type="entry name" value="HEPATOMA-DERIVED GROWTH FACTOR-RELATED"/>
    <property type="match status" value="1"/>
</dbReference>
<dbReference type="GO" id="GO:0005634">
    <property type="term" value="C:nucleus"/>
    <property type="evidence" value="ECO:0007669"/>
    <property type="project" value="UniProtKB-ARBA"/>
</dbReference>
<feature type="compositionally biased region" description="Polar residues" evidence="2">
    <location>
        <begin position="1394"/>
        <end position="1403"/>
    </location>
</feature>
<dbReference type="PROSITE" id="PS51391">
    <property type="entry name" value="CID"/>
    <property type="match status" value="1"/>
</dbReference>
<feature type="compositionally biased region" description="Basic and acidic residues" evidence="2">
    <location>
        <begin position="157"/>
        <end position="168"/>
    </location>
</feature>
<reference evidence="5" key="1">
    <citation type="submission" date="2023-02" db="EMBL/GenBank/DDBJ databases">
        <title>Genome of toxic invasive species Heracleum sosnowskyi carries increased number of genes despite the absence of recent whole-genome duplications.</title>
        <authorList>
            <person name="Schelkunov M."/>
            <person name="Shtratnikova V."/>
            <person name="Makarenko M."/>
            <person name="Klepikova A."/>
            <person name="Omelchenko D."/>
            <person name="Novikova G."/>
            <person name="Obukhova E."/>
            <person name="Bogdanov V."/>
            <person name="Penin A."/>
            <person name="Logacheva M."/>
        </authorList>
    </citation>
    <scope>NUCLEOTIDE SEQUENCE</scope>
    <source>
        <strain evidence="5">Hsosn_3</strain>
        <tissue evidence="5">Leaf</tissue>
    </source>
</reference>
<sequence length="1528" mass="167783">MAPSRRKGASKAAIASALRKQWKVGDLVLAKVKGFPAWPATVSEPEKWGFQVDWKKVFVCFFGTEQVAFCNPADVEAFTEEKKENLLGKRHGKGADFVRAVREIIDSFEKLKNEDQNTNVLSTNDIVVRNGNNSEESLADSGVKDEAPKAINGTSHESTDSTKVKCDDFPVGGSAGGTTQDPFHNEEASFQDPKVDTIAKEMSHPTTYSRKKNGVPQAHDFVAEKRVPSARRSRSSTRVDTRKLRNFILPSSNGRKTEGIVERYGLRDASCRRSKRIRKSPDVSEVNDVDSPAFVSSGSPEEKDSQTGTVDSDTFSFNEGSTVESGYGLVHTESVLECSQGDTQINQRLDFHSSSVIVKKKRKPSRKRAKTGANEPTGRLEKEPESEIEEHRPSQSVPSDNKNSNEKYISEDGDEHLPLLKRARVRMGRPSSEVGQPDSFVPPEEKSSEVSDGRMVRLNASLNSEEDSPVDKNPSLGMQDFNNLPMINKFPVNKPAPWEVKKSFGSSVDGEAALPPSKRIHRALEAMSANVAEDVKETFEAPSSMKTFMNASCFPPMRNCSNLSPGNRSEGKTMLQNVVPSRKNGCQDNILECPTNTMPSIVDEGQVSYVEVVDCDIPPSNNSPKPIPCGTGLPVEAVDCSDYKDPGVLSLSKELPEPMVMPRRPTPVRASLDREVISNEGKQEDFLQPSADNNQIDYLELEKSLEEGDHARLATGSSDPVITNTEVINCLTRDDTDSLPCNLQDKCRTTNFLKLDSDRDNEDTEMFVVKEKPTVKDLKVIPSPNTEARTTSLRDLPHLLQSSSHSEDQLSHKEVLGICSSLTPDGGLASTARAPSHNASACNLSASENISLHRNDGCRSLDVPLPLEKLNHAGKQNGIVEANAALTSFGDNLGLLRRTKDGCFSLDVPLPHEKLKHAGKQNGKVEANAALTSFEDRTKDGCCSLHVPLPHEKLKHAGKQNGKVEANVALTSFEDNLGLLTRTKDSIGRATRIAIECGKLGVASKVVDILARHLEKEPSLPKRVDLFFLVDSITQCCRGLKGEVGGVYPSKVQAQLPRLLLAAAPPGSNGRENRRQCLKVLRLWQERRVLPESVIRRHIRDLDSANNPASGDPLCRRVERNERAFDDPLREVEGMVDEYGSNSCFQLPGFRMPPMLKDEDEDGCDSDGESFEAVTPERNSSSPGGHIQIAASEKRSHILEAVDGELEMEDVAPSCEAELASTSNGRVRSAEVSNHRVEQNLPAVNLPPKPKAVPASSPPLPMSPPPPPPPPPPPLPPPPPPPLSALPNPVTNILDSKLYTNDDRQQFTAVRSIAPRIDPIIPDASSFHAPDNGTCRMSDDSFSSLPRHHLPVQPPNNVPQVNGAVSHSKPFHVRPQVPESANSCPFDGAPVSHPPTQSVNSVPQLDDQRTQRREIPPQSYHTRSHFGHNTDRGNFYSDHDRFEAAPCDTGDNWRHSEPSFSGPNYRDNGRLSYAQGRYGGPLREPPATNHSWAFPPRPMHHREVMPRRPSLDGPIPVASRGPNYWRPR</sequence>
<feature type="compositionally biased region" description="Basic and acidic residues" evidence="2">
    <location>
        <begin position="403"/>
        <end position="418"/>
    </location>
</feature>
<evidence type="ECO:0000256" key="2">
    <source>
        <dbReference type="SAM" id="MobiDB-lite"/>
    </source>
</evidence>
<protein>
    <submittedName>
        <fullName evidence="5">Glutathione peroxidase</fullName>
    </submittedName>
</protein>
<dbReference type="Pfam" id="PF04818">
    <property type="entry name" value="CID"/>
    <property type="match status" value="1"/>
</dbReference>
<feature type="compositionally biased region" description="Acidic residues" evidence="2">
    <location>
        <begin position="1159"/>
        <end position="1170"/>
    </location>
</feature>
<feature type="compositionally biased region" description="Basic and acidic residues" evidence="2">
    <location>
        <begin position="1406"/>
        <end position="1415"/>
    </location>
</feature>
<dbReference type="InterPro" id="IPR008942">
    <property type="entry name" value="ENTH_VHS"/>
</dbReference>
<feature type="compositionally biased region" description="Polar residues" evidence="2">
    <location>
        <begin position="306"/>
        <end position="322"/>
    </location>
</feature>
<organism evidence="5 6">
    <name type="scientific">Heracleum sosnowskyi</name>
    <dbReference type="NCBI Taxonomy" id="360622"/>
    <lineage>
        <taxon>Eukaryota</taxon>
        <taxon>Viridiplantae</taxon>
        <taxon>Streptophyta</taxon>
        <taxon>Embryophyta</taxon>
        <taxon>Tracheophyta</taxon>
        <taxon>Spermatophyta</taxon>
        <taxon>Magnoliopsida</taxon>
        <taxon>eudicotyledons</taxon>
        <taxon>Gunneridae</taxon>
        <taxon>Pentapetalae</taxon>
        <taxon>asterids</taxon>
        <taxon>campanulids</taxon>
        <taxon>Apiales</taxon>
        <taxon>Apiaceae</taxon>
        <taxon>Apioideae</taxon>
        <taxon>apioid superclade</taxon>
        <taxon>Tordylieae</taxon>
        <taxon>Tordyliinae</taxon>
        <taxon>Heracleum</taxon>
    </lineage>
</organism>
<feature type="region of interest" description="Disordered" evidence="2">
    <location>
        <begin position="1159"/>
        <end position="1186"/>
    </location>
</feature>
<dbReference type="SMART" id="SM00293">
    <property type="entry name" value="PWWP"/>
    <property type="match status" value="1"/>
</dbReference>
<feature type="compositionally biased region" description="Basic and acidic residues" evidence="2">
    <location>
        <begin position="378"/>
        <end position="393"/>
    </location>
</feature>
<name>A0AAD8JAM7_9APIA</name>
<dbReference type="Gene3D" id="2.30.30.140">
    <property type="match status" value="1"/>
</dbReference>
<evidence type="ECO:0000313" key="6">
    <source>
        <dbReference type="Proteomes" id="UP001237642"/>
    </source>
</evidence>
<feature type="compositionally biased region" description="Basic and acidic residues" evidence="2">
    <location>
        <begin position="1501"/>
        <end position="1510"/>
    </location>
</feature>
<dbReference type="GO" id="GO:0006397">
    <property type="term" value="P:mRNA processing"/>
    <property type="evidence" value="ECO:0007669"/>
    <property type="project" value="UniProtKB-KW"/>
</dbReference>
<feature type="compositionally biased region" description="Pro residues" evidence="2">
    <location>
        <begin position="1245"/>
        <end position="1284"/>
    </location>
</feature>
<keyword evidence="5" id="KW-0575">Peroxidase</keyword>
<evidence type="ECO:0000313" key="5">
    <source>
        <dbReference type="EMBL" id="KAK1399010.1"/>
    </source>
</evidence>
<comment type="caution">
    <text evidence="5">The sequence shown here is derived from an EMBL/GenBank/DDBJ whole genome shotgun (WGS) entry which is preliminary data.</text>
</comment>
<dbReference type="SMART" id="SM00582">
    <property type="entry name" value="RPR"/>
    <property type="match status" value="1"/>
</dbReference>
<feature type="domain" description="PWWP" evidence="3">
    <location>
        <begin position="24"/>
        <end position="81"/>
    </location>
</feature>
<proteinExistence type="predicted"/>
<keyword evidence="5" id="KW-0560">Oxidoreductase</keyword>
<dbReference type="GO" id="GO:0004601">
    <property type="term" value="F:peroxidase activity"/>
    <property type="evidence" value="ECO:0007669"/>
    <property type="project" value="UniProtKB-KW"/>
</dbReference>
<feature type="region of interest" description="Disordered" evidence="2">
    <location>
        <begin position="275"/>
        <end position="322"/>
    </location>
</feature>
<keyword evidence="1" id="KW-0507">mRNA processing</keyword>
<feature type="region of interest" description="Disordered" evidence="2">
    <location>
        <begin position="133"/>
        <end position="186"/>
    </location>
</feature>
<dbReference type="EMBL" id="JAUIZM010000002">
    <property type="protein sequence ID" value="KAK1399010.1"/>
    <property type="molecule type" value="Genomic_DNA"/>
</dbReference>
<evidence type="ECO:0000259" key="4">
    <source>
        <dbReference type="PROSITE" id="PS51391"/>
    </source>
</evidence>
<feature type="compositionally biased region" description="Basic residues" evidence="2">
    <location>
        <begin position="358"/>
        <end position="370"/>
    </location>
</feature>
<dbReference type="InterPro" id="IPR006569">
    <property type="entry name" value="CID_dom"/>
</dbReference>
<dbReference type="Gene3D" id="1.25.40.90">
    <property type="match status" value="1"/>
</dbReference>
<dbReference type="InterPro" id="IPR000313">
    <property type="entry name" value="PWWP_dom"/>
</dbReference>
<feature type="region of interest" description="Disordered" evidence="2">
    <location>
        <begin position="1239"/>
        <end position="1290"/>
    </location>
</feature>